<dbReference type="InterPro" id="IPR029068">
    <property type="entry name" value="Glyas_Bleomycin-R_OHBP_Dase"/>
</dbReference>
<dbReference type="SUPFAM" id="SSF54593">
    <property type="entry name" value="Glyoxalase/Bleomycin resistance protein/Dihydroxybiphenyl dioxygenase"/>
    <property type="match status" value="1"/>
</dbReference>
<evidence type="ECO:0000259" key="1">
    <source>
        <dbReference type="PROSITE" id="PS51819"/>
    </source>
</evidence>
<dbReference type="STRING" id="237018.SAMN04489723_107142"/>
<dbReference type="InterPro" id="IPR004360">
    <property type="entry name" value="Glyas_Fos-R_dOase_dom"/>
</dbReference>
<gene>
    <name evidence="2" type="ORF">SAMN04489723_107142</name>
</gene>
<accession>A0A1I1A6V2</accession>
<sequence>MIDIERLDHVLITIPTNTREEALRFYTETLSLKEIPGNHPNGAIWVAFGDIELHIREEAIHQHNSARHAAMVVKDLAGAKAFLQKENVEISYSSVIEGRERCFFRDPWGNRFELIEYNKEV</sequence>
<evidence type="ECO:0000313" key="2">
    <source>
        <dbReference type="EMBL" id="SFB32298.1"/>
    </source>
</evidence>
<evidence type="ECO:0000313" key="3">
    <source>
        <dbReference type="Proteomes" id="UP000198790"/>
    </source>
</evidence>
<protein>
    <recommendedName>
        <fullName evidence="1">VOC domain-containing protein</fullName>
    </recommendedName>
</protein>
<keyword evidence="3" id="KW-1185">Reference proteome</keyword>
<dbReference type="Proteomes" id="UP000198790">
    <property type="component" value="Unassembled WGS sequence"/>
</dbReference>
<feature type="domain" description="VOC" evidence="1">
    <location>
        <begin position="6"/>
        <end position="117"/>
    </location>
</feature>
<dbReference type="Gene3D" id="3.10.180.10">
    <property type="entry name" value="2,3-Dihydroxybiphenyl 1,2-Dioxygenase, domain 1"/>
    <property type="match status" value="1"/>
</dbReference>
<dbReference type="AlphaFoldDB" id="A0A1I1A6V2"/>
<name>A0A1I1A6V2_9BACT</name>
<organism evidence="2 3">
    <name type="scientific">Algoriphagus aquimarinus</name>
    <dbReference type="NCBI Taxonomy" id="237018"/>
    <lineage>
        <taxon>Bacteria</taxon>
        <taxon>Pseudomonadati</taxon>
        <taxon>Bacteroidota</taxon>
        <taxon>Cytophagia</taxon>
        <taxon>Cytophagales</taxon>
        <taxon>Cyclobacteriaceae</taxon>
        <taxon>Algoriphagus</taxon>
    </lineage>
</organism>
<dbReference type="EMBL" id="FOKK01000007">
    <property type="protein sequence ID" value="SFB32298.1"/>
    <property type="molecule type" value="Genomic_DNA"/>
</dbReference>
<dbReference type="OrthoDB" id="9813630at2"/>
<dbReference type="Pfam" id="PF00903">
    <property type="entry name" value="Glyoxalase"/>
    <property type="match status" value="1"/>
</dbReference>
<proteinExistence type="predicted"/>
<dbReference type="RefSeq" id="WP_092897355.1">
    <property type="nucleotide sequence ID" value="NZ_FOKK01000007.1"/>
</dbReference>
<reference evidence="2 3" key="1">
    <citation type="submission" date="2016-10" db="EMBL/GenBank/DDBJ databases">
        <authorList>
            <person name="de Groot N.N."/>
        </authorList>
    </citation>
    <scope>NUCLEOTIDE SEQUENCE [LARGE SCALE GENOMIC DNA]</scope>
    <source>
        <strain evidence="2 3">DSM 23399</strain>
    </source>
</reference>
<dbReference type="InterPro" id="IPR037523">
    <property type="entry name" value="VOC_core"/>
</dbReference>
<dbReference type="PROSITE" id="PS51819">
    <property type="entry name" value="VOC"/>
    <property type="match status" value="1"/>
</dbReference>